<keyword evidence="3" id="KW-1185">Reference proteome</keyword>
<organism evidence="2 3">
    <name type="scientific">Methanolapillus millepedarum</name>
    <dbReference type="NCBI Taxonomy" id="3028296"/>
    <lineage>
        <taxon>Archaea</taxon>
        <taxon>Methanobacteriati</taxon>
        <taxon>Methanobacteriota</taxon>
        <taxon>Stenosarchaea group</taxon>
        <taxon>Methanomicrobia</taxon>
        <taxon>Methanosarcinales</taxon>
        <taxon>Methanosarcinaceae</taxon>
        <taxon>Methanolapillus</taxon>
    </lineage>
</organism>
<protein>
    <recommendedName>
        <fullName evidence="4">DUF4367 domain-containing protein</fullName>
    </recommendedName>
</protein>
<feature type="compositionally biased region" description="Low complexity" evidence="1">
    <location>
        <begin position="43"/>
        <end position="58"/>
    </location>
</feature>
<proteinExistence type="predicted"/>
<evidence type="ECO:0008006" key="4">
    <source>
        <dbReference type="Google" id="ProtNLM"/>
    </source>
</evidence>
<dbReference type="RefSeq" id="WP_338103264.1">
    <property type="nucleotide sequence ID" value="NZ_CP131060.1"/>
</dbReference>
<name>A0AA96V359_9EURY</name>
<dbReference type="Proteomes" id="UP001303587">
    <property type="component" value="Chromosome"/>
</dbReference>
<reference evidence="2 3" key="1">
    <citation type="submission" date="2023-07" db="EMBL/GenBank/DDBJ databases">
        <title>Closed genoem sequence of Methanosarcinaceae archaeon Ac7.</title>
        <authorList>
            <person name="Poehlein A."/>
            <person name="Protasov E."/>
            <person name="Platt K."/>
            <person name="Reeh H."/>
            <person name="Daniel R."/>
            <person name="Brune A."/>
        </authorList>
    </citation>
    <scope>NUCLEOTIDE SEQUENCE [LARGE SCALE GENOMIC DNA]</scope>
    <source>
        <strain evidence="2 3">Ac7</strain>
    </source>
</reference>
<dbReference type="GeneID" id="89229886"/>
<feature type="region of interest" description="Disordered" evidence="1">
    <location>
        <begin position="34"/>
        <end position="58"/>
    </location>
</feature>
<evidence type="ECO:0000313" key="2">
    <source>
        <dbReference type="EMBL" id="WNY25228.1"/>
    </source>
</evidence>
<accession>A0AA96V359</accession>
<sequence>MSSSQRFVSYFIIAMIVLSAFAGLLAPAIAASSSNSTGTAPVNTTSNTPSNTPPNSSSGGKCVYVYDVKVSKNPGLLVFLEPVNKRSVTSEMANITRLPAGFSLMALRPVDADEYFQNRTLPGFQGTYQHTNGGNVYVTVYEFESNGNIGAEELKKAFIERYQSDEGISTVDINGHHATKVSKYILAPGNFRYMYFWPQDNLLVIVDGNVADDNLIRSIADAVNIDAAGNSTANNSTTPAPIVANK</sequence>
<dbReference type="EMBL" id="CP131060">
    <property type="protein sequence ID" value="WNY25228.1"/>
    <property type="molecule type" value="Genomic_DNA"/>
</dbReference>
<evidence type="ECO:0000313" key="3">
    <source>
        <dbReference type="Proteomes" id="UP001303587"/>
    </source>
</evidence>
<gene>
    <name evidence="2" type="ORF">MsAc7_07740</name>
</gene>
<evidence type="ECO:0000256" key="1">
    <source>
        <dbReference type="SAM" id="MobiDB-lite"/>
    </source>
</evidence>
<dbReference type="AlphaFoldDB" id="A0AA96V359"/>